<dbReference type="EMBL" id="JADMKU010000009">
    <property type="protein sequence ID" value="MBR9651771.1"/>
    <property type="molecule type" value="Genomic_DNA"/>
</dbReference>
<feature type="transmembrane region" description="Helical" evidence="1">
    <location>
        <begin position="55"/>
        <end position="73"/>
    </location>
</feature>
<evidence type="ECO:0000313" key="2">
    <source>
        <dbReference type="EMBL" id="MBR9651771.1"/>
    </source>
</evidence>
<keyword evidence="3" id="KW-1185">Reference proteome</keyword>
<keyword evidence="1" id="KW-1133">Transmembrane helix</keyword>
<protein>
    <recommendedName>
        <fullName evidence="4">PH domain-containing protein</fullName>
    </recommendedName>
</protein>
<evidence type="ECO:0000256" key="1">
    <source>
        <dbReference type="SAM" id="Phobius"/>
    </source>
</evidence>
<dbReference type="Proteomes" id="UP001195941">
    <property type="component" value="Unassembled WGS sequence"/>
</dbReference>
<accession>A0ABS5HS18</accession>
<keyword evidence="1" id="KW-0812">Transmembrane</keyword>
<keyword evidence="1" id="KW-0472">Membrane</keyword>
<organism evidence="2 3">
    <name type="scientific">Thalassovita aquimarina</name>
    <dbReference type="NCBI Taxonomy" id="2785917"/>
    <lineage>
        <taxon>Bacteria</taxon>
        <taxon>Pseudomonadati</taxon>
        <taxon>Pseudomonadota</taxon>
        <taxon>Alphaproteobacteria</taxon>
        <taxon>Rhodobacterales</taxon>
        <taxon>Roseobacteraceae</taxon>
        <taxon>Thalassovita</taxon>
    </lineage>
</organism>
<evidence type="ECO:0008006" key="4">
    <source>
        <dbReference type="Google" id="ProtNLM"/>
    </source>
</evidence>
<sequence length="161" mass="17422">MDCEASKQEQALMAVVANPARNFAGDVLTFCGLVMCLSSLGLWVQPENLAEPGAMTMRALLTCFLSGIGYMLFKTGRTGGDEFAIDIESGRLFQLPGRNGGFAGLQRHRTLKELEVLEFAEDTLLARTKGGSDILRVAFANPLPQAALDRFAARRKPSIAI</sequence>
<proteinExistence type="predicted"/>
<evidence type="ECO:0000313" key="3">
    <source>
        <dbReference type="Proteomes" id="UP001195941"/>
    </source>
</evidence>
<comment type="caution">
    <text evidence="2">The sequence shown here is derived from an EMBL/GenBank/DDBJ whole genome shotgun (WGS) entry which is preliminary data.</text>
</comment>
<dbReference type="RefSeq" id="WP_212701289.1">
    <property type="nucleotide sequence ID" value="NZ_JADMKU010000009.1"/>
</dbReference>
<feature type="transmembrane region" description="Helical" evidence="1">
    <location>
        <begin position="23"/>
        <end position="43"/>
    </location>
</feature>
<reference evidence="2 3" key="1">
    <citation type="journal article" date="2021" name="Arch. Microbiol.">
        <title>Thalassobius aquimarinus sp. nov., isolated from the Sea of Japan seashore.</title>
        <authorList>
            <person name="Kurilenko V.V."/>
            <person name="Romanenko L.A."/>
            <person name="Chernysheva N.Y."/>
            <person name="Velansky P.V."/>
            <person name="Tekutyeva L.A."/>
            <person name="Isaeva M.P."/>
            <person name="Mikhailov V.V."/>
        </authorList>
    </citation>
    <scope>NUCLEOTIDE SEQUENCE [LARGE SCALE GENOMIC DNA]</scope>
    <source>
        <strain evidence="2 3">KMM 8518</strain>
    </source>
</reference>
<name>A0ABS5HS18_9RHOB</name>
<gene>
    <name evidence="2" type="ORF">IT775_11625</name>
</gene>